<evidence type="ECO:0000256" key="1">
    <source>
        <dbReference type="ARBA" id="ARBA00001974"/>
    </source>
</evidence>
<name>A0A841I1P6_9DEIO</name>
<dbReference type="InterPro" id="IPR006094">
    <property type="entry name" value="Oxid_FAD_bind_N"/>
</dbReference>
<keyword evidence="6 10" id="KW-0560">Oxidoreductase</keyword>
<evidence type="ECO:0000256" key="5">
    <source>
        <dbReference type="ARBA" id="ARBA00022946"/>
    </source>
</evidence>
<dbReference type="EC" id="1.1.2.4" evidence="7"/>
<dbReference type="InterPro" id="IPR036318">
    <property type="entry name" value="FAD-bd_PCMH-like_sf"/>
</dbReference>
<keyword evidence="11" id="KW-1185">Reference proteome</keyword>
<evidence type="ECO:0000256" key="3">
    <source>
        <dbReference type="ARBA" id="ARBA00022630"/>
    </source>
</evidence>
<keyword evidence="4" id="KW-0274">FAD</keyword>
<evidence type="ECO:0000256" key="6">
    <source>
        <dbReference type="ARBA" id="ARBA00023002"/>
    </source>
</evidence>
<dbReference type="GO" id="GO:1903457">
    <property type="term" value="P:lactate catabolic process"/>
    <property type="evidence" value="ECO:0007669"/>
    <property type="project" value="TreeGrafter"/>
</dbReference>
<dbReference type="InterPro" id="IPR016164">
    <property type="entry name" value="FAD-linked_Oxase-like_C"/>
</dbReference>
<feature type="domain" description="FAD-binding PCMH-type" evidence="9">
    <location>
        <begin position="40"/>
        <end position="248"/>
    </location>
</feature>
<dbReference type="InterPro" id="IPR016166">
    <property type="entry name" value="FAD-bd_PCMH"/>
</dbReference>
<dbReference type="InterPro" id="IPR004113">
    <property type="entry name" value="FAD-bd_oxidored_4_C"/>
</dbReference>
<dbReference type="EMBL" id="JACHHG010000005">
    <property type="protein sequence ID" value="MBB6098319.1"/>
    <property type="molecule type" value="Genomic_DNA"/>
</dbReference>
<comment type="caution">
    <text evidence="10">The sequence shown here is derived from an EMBL/GenBank/DDBJ whole genome shotgun (WGS) entry which is preliminary data.</text>
</comment>
<dbReference type="PROSITE" id="PS51387">
    <property type="entry name" value="FAD_PCMH"/>
    <property type="match status" value="1"/>
</dbReference>
<dbReference type="SUPFAM" id="SSF56176">
    <property type="entry name" value="FAD-binding/transporter-associated domain-like"/>
    <property type="match status" value="1"/>
</dbReference>
<evidence type="ECO:0000313" key="11">
    <source>
        <dbReference type="Proteomes" id="UP000569951"/>
    </source>
</evidence>
<dbReference type="GO" id="GO:0008720">
    <property type="term" value="F:D-lactate dehydrogenase (NAD+) activity"/>
    <property type="evidence" value="ECO:0007669"/>
    <property type="project" value="TreeGrafter"/>
</dbReference>
<proteinExistence type="inferred from homology"/>
<keyword evidence="5" id="KW-0809">Transit peptide</keyword>
<comment type="cofactor">
    <cofactor evidence="1">
        <name>FAD</name>
        <dbReference type="ChEBI" id="CHEBI:57692"/>
    </cofactor>
</comment>
<keyword evidence="3" id="KW-0285">Flavoprotein</keyword>
<dbReference type="SUPFAM" id="SSF55103">
    <property type="entry name" value="FAD-linked oxidases, C-terminal domain"/>
    <property type="match status" value="1"/>
</dbReference>
<comment type="similarity">
    <text evidence="2">Belongs to the FAD-binding oxidoreductase/transferase type 4 family.</text>
</comment>
<gene>
    <name evidence="10" type="ORF">HNR42_001744</name>
</gene>
<dbReference type="GO" id="GO:0071949">
    <property type="term" value="F:FAD binding"/>
    <property type="evidence" value="ECO:0007669"/>
    <property type="project" value="InterPro"/>
</dbReference>
<evidence type="ECO:0000256" key="7">
    <source>
        <dbReference type="ARBA" id="ARBA00038897"/>
    </source>
</evidence>
<sequence length="536" mass="57271">MNPPVPSSRAVTRPPRGEARTRPSQDPDLIASVLEDAAHFPGGHAQAVAYPLSEADVSALLRDTAAVLPTGAQSSLTGGATPRGGLVLSLARMNRILEISGNRVRVEAGVPLSVLAETLAEQNLYYPPVPTYPGALVGGVIATNAAGAATFKYGTTRNWVESITVVLASGEVIDLERGQVQAHPDGCFEIEGAQGITRVPVPPYRMPDVPKLSAGYYAAPGMDLIDLFIGAEGTLGVITEATLRLVSPAPTLAGLWLNFPSEVRGLEVVSRLREISQATWASRDPNGIDVAAIEMVDARCLTILREDGADRRLNVNLAGAQFAVLAQVELPPLSLDEAYEQLAEALEDEALDTPLARLVRFLAEQDLLESAEFALPGDTRRLAQLFALREAVPEGVNARIKAAQRQHPGVSKAAADMIVPFERFAEALELYRRGFERRGLDYAVWGHVSDGNVHPNALPRTEAEYRLAQEAILEFGLEVARLGGSPLAEHGVGKNPTKQALLRGLYGDAGLEAMRAVKQALDPGWKLAPGNLFAQV</sequence>
<evidence type="ECO:0000256" key="4">
    <source>
        <dbReference type="ARBA" id="ARBA00022827"/>
    </source>
</evidence>
<dbReference type="RefSeq" id="WP_183986597.1">
    <property type="nucleotide sequence ID" value="NZ_JACHHG010000005.1"/>
</dbReference>
<evidence type="ECO:0000256" key="8">
    <source>
        <dbReference type="SAM" id="MobiDB-lite"/>
    </source>
</evidence>
<evidence type="ECO:0000259" key="9">
    <source>
        <dbReference type="PROSITE" id="PS51387"/>
    </source>
</evidence>
<protein>
    <recommendedName>
        <fullName evidence="7">D-lactate dehydrogenase (cytochrome)</fullName>
        <ecNumber evidence="7">1.1.2.4</ecNumber>
    </recommendedName>
</protein>
<dbReference type="PANTHER" id="PTHR11748">
    <property type="entry name" value="D-LACTATE DEHYDROGENASE"/>
    <property type="match status" value="1"/>
</dbReference>
<dbReference type="Pfam" id="PF01565">
    <property type="entry name" value="FAD_binding_4"/>
    <property type="match status" value="1"/>
</dbReference>
<dbReference type="Gene3D" id="3.30.465.10">
    <property type="match status" value="1"/>
</dbReference>
<dbReference type="AlphaFoldDB" id="A0A841I1P6"/>
<reference evidence="10 11" key="1">
    <citation type="submission" date="2020-08" db="EMBL/GenBank/DDBJ databases">
        <title>Genomic Encyclopedia of Type Strains, Phase IV (KMG-IV): sequencing the most valuable type-strain genomes for metagenomic binning, comparative biology and taxonomic classification.</title>
        <authorList>
            <person name="Goeker M."/>
        </authorList>
    </citation>
    <scope>NUCLEOTIDE SEQUENCE [LARGE SCALE GENOMIC DNA]</scope>
    <source>
        <strain evidence="10 11">DSM 21458</strain>
    </source>
</reference>
<dbReference type="Pfam" id="PF02913">
    <property type="entry name" value="FAD-oxidase_C"/>
    <property type="match status" value="1"/>
</dbReference>
<dbReference type="Proteomes" id="UP000569951">
    <property type="component" value="Unassembled WGS sequence"/>
</dbReference>
<organism evidence="10 11">
    <name type="scientific">Deinobacterium chartae</name>
    <dbReference type="NCBI Taxonomy" id="521158"/>
    <lineage>
        <taxon>Bacteria</taxon>
        <taxon>Thermotogati</taxon>
        <taxon>Deinococcota</taxon>
        <taxon>Deinococci</taxon>
        <taxon>Deinococcales</taxon>
        <taxon>Deinococcaceae</taxon>
        <taxon>Deinobacterium</taxon>
    </lineage>
</organism>
<feature type="compositionally biased region" description="Basic and acidic residues" evidence="8">
    <location>
        <begin position="15"/>
        <end position="25"/>
    </location>
</feature>
<evidence type="ECO:0000256" key="2">
    <source>
        <dbReference type="ARBA" id="ARBA00008000"/>
    </source>
</evidence>
<feature type="region of interest" description="Disordered" evidence="8">
    <location>
        <begin position="1"/>
        <end position="26"/>
    </location>
</feature>
<dbReference type="InterPro" id="IPR016169">
    <property type="entry name" value="FAD-bd_PCMH_sub2"/>
</dbReference>
<evidence type="ECO:0000313" key="10">
    <source>
        <dbReference type="EMBL" id="MBB6098319.1"/>
    </source>
</evidence>
<dbReference type="PANTHER" id="PTHR11748:SF111">
    <property type="entry name" value="D-LACTATE DEHYDROGENASE, MITOCHONDRIAL-RELATED"/>
    <property type="match status" value="1"/>
</dbReference>
<dbReference type="GO" id="GO:0004458">
    <property type="term" value="F:D-lactate dehydrogenase (cytochrome) activity"/>
    <property type="evidence" value="ECO:0007669"/>
    <property type="project" value="UniProtKB-EC"/>
</dbReference>
<dbReference type="Gene3D" id="3.30.70.2740">
    <property type="match status" value="1"/>
</dbReference>
<accession>A0A841I1P6</accession>